<keyword evidence="3" id="KW-0378">Hydrolase</keyword>
<dbReference type="EMBL" id="LIZY01000022">
    <property type="protein sequence ID" value="KPJ64538.1"/>
    <property type="molecule type" value="Genomic_DNA"/>
</dbReference>
<evidence type="ECO:0000256" key="4">
    <source>
        <dbReference type="ARBA" id="ARBA00022833"/>
    </source>
</evidence>
<dbReference type="InterPro" id="IPR001405">
    <property type="entry name" value="UPF0758"/>
</dbReference>
<dbReference type="InterPro" id="IPR037518">
    <property type="entry name" value="MPN"/>
</dbReference>
<dbReference type="PROSITE" id="PS01302">
    <property type="entry name" value="UPF0758"/>
    <property type="match status" value="1"/>
</dbReference>
<evidence type="ECO:0000256" key="7">
    <source>
        <dbReference type="SAM" id="MobiDB-lite"/>
    </source>
</evidence>
<name>A0A0S7XQ48_9BACT</name>
<dbReference type="GO" id="GO:0006508">
    <property type="term" value="P:proteolysis"/>
    <property type="evidence" value="ECO:0007669"/>
    <property type="project" value="UniProtKB-KW"/>
</dbReference>
<evidence type="ECO:0000256" key="3">
    <source>
        <dbReference type="ARBA" id="ARBA00022801"/>
    </source>
</evidence>
<sequence>MRRDVTVIRDLPEGERPREKLAAHGPESLATAELIAILLRTGSSKESALTLASRLLASFDGLAGIAAASVEQLSQLPGVGVAKAAQIKAAVELGKRLATAAAGDRPAIRSPGDVAGLLMERLRREKKEHLVALYLDARKRLICQPITIFTGSLDKSVAHPREVFQGAIAHSAHSVIVVHNHPSGSAEPSRDDIALTKRLSAAGGVVGVPLIDHVIIGDGCWVSLKERNQVPDVKE</sequence>
<gene>
    <name evidence="9" type="ORF">AMK68_01410</name>
</gene>
<feature type="domain" description="MPN" evidence="8">
    <location>
        <begin position="107"/>
        <end position="230"/>
    </location>
</feature>
<evidence type="ECO:0000256" key="2">
    <source>
        <dbReference type="ARBA" id="ARBA00022723"/>
    </source>
</evidence>
<dbReference type="Pfam" id="PF04002">
    <property type="entry name" value="RadC"/>
    <property type="match status" value="1"/>
</dbReference>
<evidence type="ECO:0000256" key="5">
    <source>
        <dbReference type="ARBA" id="ARBA00023049"/>
    </source>
</evidence>
<proteinExistence type="inferred from homology"/>
<accession>A0A0S7XQ48</accession>
<feature type="region of interest" description="Disordered" evidence="7">
    <location>
        <begin position="1"/>
        <end position="24"/>
    </location>
</feature>
<keyword evidence="4" id="KW-0862">Zinc</keyword>
<protein>
    <submittedName>
        <fullName evidence="9">DNA repair protein RadC</fullName>
    </submittedName>
</protein>
<keyword evidence="2" id="KW-0479">Metal-binding</keyword>
<organism evidence="9 10">
    <name type="scientific">candidate division KD3-62 bacterium DG_56</name>
    <dbReference type="NCBI Taxonomy" id="1704032"/>
    <lineage>
        <taxon>Bacteria</taxon>
        <taxon>candidate division KD3-62</taxon>
    </lineage>
</organism>
<keyword evidence="1" id="KW-0645">Protease</keyword>
<dbReference type="Pfam" id="PF20582">
    <property type="entry name" value="UPF0758_N"/>
    <property type="match status" value="1"/>
</dbReference>
<comment type="caution">
    <text evidence="9">The sequence shown here is derived from an EMBL/GenBank/DDBJ whole genome shotgun (WGS) entry which is preliminary data.</text>
</comment>
<dbReference type="GO" id="GO:0046872">
    <property type="term" value="F:metal ion binding"/>
    <property type="evidence" value="ECO:0007669"/>
    <property type="project" value="UniProtKB-KW"/>
</dbReference>
<dbReference type="InterPro" id="IPR025657">
    <property type="entry name" value="RadC_JAB"/>
</dbReference>
<dbReference type="PROSITE" id="PS50249">
    <property type="entry name" value="MPN"/>
    <property type="match status" value="1"/>
</dbReference>
<feature type="compositionally biased region" description="Basic and acidic residues" evidence="7">
    <location>
        <begin position="1"/>
        <end position="22"/>
    </location>
</feature>
<evidence type="ECO:0000256" key="6">
    <source>
        <dbReference type="RuleBase" id="RU003797"/>
    </source>
</evidence>
<keyword evidence="5" id="KW-0482">Metalloprotease</keyword>
<dbReference type="PANTHER" id="PTHR30471">
    <property type="entry name" value="DNA REPAIR PROTEIN RADC"/>
    <property type="match status" value="1"/>
</dbReference>
<dbReference type="CDD" id="cd08071">
    <property type="entry name" value="MPN_DUF2466"/>
    <property type="match status" value="1"/>
</dbReference>
<dbReference type="PATRIC" id="fig|1704032.3.peg.1217"/>
<evidence type="ECO:0000256" key="1">
    <source>
        <dbReference type="ARBA" id="ARBA00022670"/>
    </source>
</evidence>
<comment type="similarity">
    <text evidence="6">Belongs to the UPF0758 family.</text>
</comment>
<dbReference type="PANTHER" id="PTHR30471:SF3">
    <property type="entry name" value="UPF0758 PROTEIN YEES-RELATED"/>
    <property type="match status" value="1"/>
</dbReference>
<dbReference type="InterPro" id="IPR010994">
    <property type="entry name" value="RuvA_2-like"/>
</dbReference>
<reference evidence="9 10" key="1">
    <citation type="journal article" date="2015" name="Microbiome">
        <title>Genomic resolution of linkages in carbon, nitrogen, and sulfur cycling among widespread estuary sediment bacteria.</title>
        <authorList>
            <person name="Baker B.J."/>
            <person name="Lazar C.S."/>
            <person name="Teske A.P."/>
            <person name="Dick G.J."/>
        </authorList>
    </citation>
    <scope>NUCLEOTIDE SEQUENCE [LARGE SCALE GENOMIC DNA]</scope>
    <source>
        <strain evidence="9">DG_56</strain>
    </source>
</reference>
<dbReference type="InterPro" id="IPR046778">
    <property type="entry name" value="UPF0758_N"/>
</dbReference>
<dbReference type="Gene3D" id="1.10.150.20">
    <property type="entry name" value="5' to 3' exonuclease, C-terminal subdomain"/>
    <property type="match status" value="1"/>
</dbReference>
<evidence type="ECO:0000313" key="10">
    <source>
        <dbReference type="Proteomes" id="UP000052020"/>
    </source>
</evidence>
<dbReference type="GO" id="GO:0008237">
    <property type="term" value="F:metallopeptidase activity"/>
    <property type="evidence" value="ECO:0007669"/>
    <property type="project" value="UniProtKB-KW"/>
</dbReference>
<dbReference type="Gene3D" id="3.40.140.10">
    <property type="entry name" value="Cytidine Deaminase, domain 2"/>
    <property type="match status" value="1"/>
</dbReference>
<dbReference type="Proteomes" id="UP000052020">
    <property type="component" value="Unassembled WGS sequence"/>
</dbReference>
<dbReference type="NCBIfam" id="TIGR00608">
    <property type="entry name" value="radc"/>
    <property type="match status" value="1"/>
</dbReference>
<evidence type="ECO:0000259" key="8">
    <source>
        <dbReference type="PROSITE" id="PS50249"/>
    </source>
</evidence>
<dbReference type="SUPFAM" id="SSF47781">
    <property type="entry name" value="RuvA domain 2-like"/>
    <property type="match status" value="1"/>
</dbReference>
<evidence type="ECO:0000313" key="9">
    <source>
        <dbReference type="EMBL" id="KPJ64538.1"/>
    </source>
</evidence>
<dbReference type="NCBIfam" id="NF000642">
    <property type="entry name" value="PRK00024.1"/>
    <property type="match status" value="1"/>
</dbReference>
<dbReference type="InterPro" id="IPR020891">
    <property type="entry name" value="UPF0758_CS"/>
</dbReference>
<dbReference type="AlphaFoldDB" id="A0A0S7XQ48"/>
<dbReference type="SUPFAM" id="SSF102712">
    <property type="entry name" value="JAB1/MPN domain"/>
    <property type="match status" value="1"/>
</dbReference>